<dbReference type="PATRIC" id="fig|1549748.8.peg.2261"/>
<proteinExistence type="predicted"/>
<dbReference type="GO" id="GO:0043565">
    <property type="term" value="F:sequence-specific DNA binding"/>
    <property type="evidence" value="ECO:0007669"/>
    <property type="project" value="InterPro"/>
</dbReference>
<evidence type="ECO:0000313" key="3">
    <source>
        <dbReference type="EMBL" id="KKJ75614.1"/>
    </source>
</evidence>
<dbReference type="InterPro" id="IPR002197">
    <property type="entry name" value="HTH_Fis"/>
</dbReference>
<protein>
    <submittedName>
        <fullName evidence="3">Fis family transcriptional regulator</fullName>
    </submittedName>
</protein>
<accession>A0A0M2R589</accession>
<evidence type="ECO:0000259" key="1">
    <source>
        <dbReference type="Pfam" id="PF01590"/>
    </source>
</evidence>
<comment type="caution">
    <text evidence="3">The sequence shown here is derived from an EMBL/GenBank/DDBJ whole genome shotgun (WGS) entry which is preliminary data.</text>
</comment>
<dbReference type="Gene3D" id="1.10.10.60">
    <property type="entry name" value="Homeodomain-like"/>
    <property type="match status" value="1"/>
</dbReference>
<dbReference type="PRINTS" id="PR01590">
    <property type="entry name" value="HTHFIS"/>
</dbReference>
<organism evidence="3 4">
    <name type="scientific">Kiloniella litopenaei</name>
    <dbReference type="NCBI Taxonomy" id="1549748"/>
    <lineage>
        <taxon>Bacteria</taxon>
        <taxon>Pseudomonadati</taxon>
        <taxon>Pseudomonadota</taxon>
        <taxon>Alphaproteobacteria</taxon>
        <taxon>Rhodospirillales</taxon>
        <taxon>Kiloniellaceae</taxon>
        <taxon>Kiloniella</taxon>
    </lineage>
</organism>
<dbReference type="Proteomes" id="UP000034491">
    <property type="component" value="Unassembled WGS sequence"/>
</dbReference>
<dbReference type="InterPro" id="IPR003018">
    <property type="entry name" value="GAF"/>
</dbReference>
<dbReference type="InterPro" id="IPR009057">
    <property type="entry name" value="Homeodomain-like_sf"/>
</dbReference>
<dbReference type="SUPFAM" id="SSF55781">
    <property type="entry name" value="GAF domain-like"/>
    <property type="match status" value="1"/>
</dbReference>
<reference evidence="3 4" key="1">
    <citation type="submission" date="2015-03" db="EMBL/GenBank/DDBJ databases">
        <title>Genome sequence of Kiloniella sp. P1-1, isolated from the gut microflora of Pacific white shrimp, Penaeus vannamei.</title>
        <authorList>
            <person name="Shao Z."/>
            <person name="Wang L."/>
            <person name="Li X."/>
        </authorList>
    </citation>
    <scope>NUCLEOTIDE SEQUENCE [LARGE SCALE GENOMIC DNA]</scope>
    <source>
        <strain evidence="3 4">P1-1</strain>
    </source>
</reference>
<dbReference type="RefSeq" id="WP_046509630.1">
    <property type="nucleotide sequence ID" value="NZ_LANI01000029.1"/>
</dbReference>
<sequence length="325" mass="35059">MGSTSHHATHVENTLETNGAAQTAIAASWRRSKMLHRLSPDQKRPPERITASELKHAKEKLGPLIHTAETSLDNLYLAVGNAGCCVVLADASGIAVDRRGAVSDDKTYDDWGLCTGALWSEESEGTNGIGTCIVEKRALTIHKDQHFHSKNINLSCSAAPIFDHEGHLLAAIDVSSSRADLTPDFARIISLSVINAARQIESEYFRQTYHDADIVLATPPIGTPETTANLQTSLLAVDQDGIVIGASRGARRIYGLKNGPLKEPILLADLQGKKVNHAKEYELAERRVILQALAHTGGNISAAASAMGISRATLHRKIKFMKLAI</sequence>
<name>A0A0M2R589_9PROT</name>
<dbReference type="STRING" id="1549748.WH95_17430"/>
<evidence type="ECO:0000259" key="2">
    <source>
        <dbReference type="Pfam" id="PF02954"/>
    </source>
</evidence>
<feature type="domain" description="GAF" evidence="1">
    <location>
        <begin position="64"/>
        <end position="190"/>
    </location>
</feature>
<dbReference type="Pfam" id="PF02954">
    <property type="entry name" value="HTH_8"/>
    <property type="match status" value="1"/>
</dbReference>
<dbReference type="Gene3D" id="3.30.450.40">
    <property type="match status" value="1"/>
</dbReference>
<dbReference type="InterPro" id="IPR029016">
    <property type="entry name" value="GAF-like_dom_sf"/>
</dbReference>
<dbReference type="EMBL" id="LANI01000029">
    <property type="protein sequence ID" value="KKJ75614.1"/>
    <property type="molecule type" value="Genomic_DNA"/>
</dbReference>
<dbReference type="AlphaFoldDB" id="A0A0M2R589"/>
<keyword evidence="4" id="KW-1185">Reference proteome</keyword>
<feature type="domain" description="DNA binding HTH" evidence="2">
    <location>
        <begin position="282"/>
        <end position="319"/>
    </location>
</feature>
<dbReference type="OrthoDB" id="9805953at2"/>
<evidence type="ECO:0000313" key="4">
    <source>
        <dbReference type="Proteomes" id="UP000034491"/>
    </source>
</evidence>
<dbReference type="Pfam" id="PF01590">
    <property type="entry name" value="GAF"/>
    <property type="match status" value="1"/>
</dbReference>
<dbReference type="SUPFAM" id="SSF46689">
    <property type="entry name" value="Homeodomain-like"/>
    <property type="match status" value="1"/>
</dbReference>
<gene>
    <name evidence="3" type="ORF">WH95_17430</name>
</gene>